<evidence type="ECO:0000313" key="2">
    <source>
        <dbReference type="Proteomes" id="UP000265703"/>
    </source>
</evidence>
<sequence length="95" mass="10843">MSSRLMEGNTRTGTSTGGIIAAGLSAPSWSRHITRSYIPDPLKPDLYWDKLLAKYSHNAQEVNTDSQMYDMLGNRYQQWQVWFENPIGFDEVTSI</sequence>
<dbReference type="Proteomes" id="UP000265703">
    <property type="component" value="Unassembled WGS sequence"/>
</dbReference>
<evidence type="ECO:0000313" key="1">
    <source>
        <dbReference type="EMBL" id="RIA93788.1"/>
    </source>
</evidence>
<reference evidence="1 2" key="1">
    <citation type="submission" date="2018-06" db="EMBL/GenBank/DDBJ databases">
        <title>Comparative genomics reveals the genomic features of Rhizophagus irregularis, R. cerebriforme, R. diaphanum and Gigaspora rosea, and their symbiotic lifestyle signature.</title>
        <authorList>
            <person name="Morin E."/>
            <person name="San Clemente H."/>
            <person name="Chen E.C.H."/>
            <person name="De La Providencia I."/>
            <person name="Hainaut M."/>
            <person name="Kuo A."/>
            <person name="Kohler A."/>
            <person name="Murat C."/>
            <person name="Tang N."/>
            <person name="Roy S."/>
            <person name="Loubradou J."/>
            <person name="Henrissat B."/>
            <person name="Grigoriev I.V."/>
            <person name="Corradi N."/>
            <person name="Roux C."/>
            <person name="Martin F.M."/>
        </authorList>
    </citation>
    <scope>NUCLEOTIDE SEQUENCE [LARGE SCALE GENOMIC DNA]</scope>
    <source>
        <strain evidence="1 2">DAOM 227022</strain>
    </source>
</reference>
<dbReference type="STRING" id="658196.A0A397T6A5"/>
<keyword evidence="2" id="KW-1185">Reference proteome</keyword>
<dbReference type="EMBL" id="QKYT01000097">
    <property type="protein sequence ID" value="RIA93788.1"/>
    <property type="molecule type" value="Genomic_DNA"/>
</dbReference>
<gene>
    <name evidence="1" type="ORF">C1645_818991</name>
</gene>
<dbReference type="AlphaFoldDB" id="A0A397T6A5"/>
<dbReference type="OrthoDB" id="1658288at2759"/>
<protein>
    <submittedName>
        <fullName evidence="1">Uncharacterized protein</fullName>
    </submittedName>
</protein>
<organism evidence="1 2">
    <name type="scientific">Glomus cerebriforme</name>
    <dbReference type="NCBI Taxonomy" id="658196"/>
    <lineage>
        <taxon>Eukaryota</taxon>
        <taxon>Fungi</taxon>
        <taxon>Fungi incertae sedis</taxon>
        <taxon>Mucoromycota</taxon>
        <taxon>Glomeromycotina</taxon>
        <taxon>Glomeromycetes</taxon>
        <taxon>Glomerales</taxon>
        <taxon>Glomeraceae</taxon>
        <taxon>Glomus</taxon>
    </lineage>
</organism>
<accession>A0A397T6A5</accession>
<comment type="caution">
    <text evidence="1">The sequence shown here is derived from an EMBL/GenBank/DDBJ whole genome shotgun (WGS) entry which is preliminary data.</text>
</comment>
<name>A0A397T6A5_9GLOM</name>
<proteinExistence type="predicted"/>